<dbReference type="SMART" id="SM00702">
    <property type="entry name" value="P4Hc"/>
    <property type="match status" value="1"/>
</dbReference>
<evidence type="ECO:0000313" key="8">
    <source>
        <dbReference type="EMBL" id="CAG7692032.1"/>
    </source>
</evidence>
<protein>
    <recommendedName>
        <fullName evidence="7">Prolyl 4-hydroxylase alpha subunit domain-containing protein</fullName>
    </recommendedName>
</protein>
<evidence type="ECO:0000256" key="6">
    <source>
        <dbReference type="ARBA" id="ARBA00023004"/>
    </source>
</evidence>
<evidence type="ECO:0000256" key="4">
    <source>
        <dbReference type="ARBA" id="ARBA00022964"/>
    </source>
</evidence>
<feature type="non-terminal residue" evidence="8">
    <location>
        <position position="1"/>
    </location>
</feature>
<keyword evidence="6" id="KW-0408">Iron</keyword>
<organism evidence="8 9">
    <name type="scientific">Allacma fusca</name>
    <dbReference type="NCBI Taxonomy" id="39272"/>
    <lineage>
        <taxon>Eukaryota</taxon>
        <taxon>Metazoa</taxon>
        <taxon>Ecdysozoa</taxon>
        <taxon>Arthropoda</taxon>
        <taxon>Hexapoda</taxon>
        <taxon>Collembola</taxon>
        <taxon>Symphypleona</taxon>
        <taxon>Sminthuridae</taxon>
        <taxon>Allacma</taxon>
    </lineage>
</organism>
<dbReference type="Pfam" id="PF08336">
    <property type="entry name" value="P4Ha_N"/>
    <property type="match status" value="1"/>
</dbReference>
<evidence type="ECO:0000313" key="9">
    <source>
        <dbReference type="Proteomes" id="UP000708208"/>
    </source>
</evidence>
<dbReference type="PANTHER" id="PTHR10869:SF244">
    <property type="entry name" value="PROLYL 4-HYDROXYLASE SUBUNIT ALPHA-2"/>
    <property type="match status" value="1"/>
</dbReference>
<keyword evidence="5" id="KW-0560">Oxidoreductase</keyword>
<dbReference type="GO" id="GO:0031418">
    <property type="term" value="F:L-ascorbic acid binding"/>
    <property type="evidence" value="ECO:0007669"/>
    <property type="project" value="UniProtKB-KW"/>
</dbReference>
<evidence type="ECO:0000256" key="1">
    <source>
        <dbReference type="ARBA" id="ARBA00001961"/>
    </source>
</evidence>
<comment type="cofactor">
    <cofactor evidence="1">
        <name>L-ascorbate</name>
        <dbReference type="ChEBI" id="CHEBI:38290"/>
    </cofactor>
</comment>
<dbReference type="AlphaFoldDB" id="A0A8J2J4K5"/>
<feature type="domain" description="Prolyl 4-hydroxylase alpha subunit" evidence="7">
    <location>
        <begin position="319"/>
        <end position="496"/>
    </location>
</feature>
<sequence>SAKSRETRHLYATLSPDLEDLEQFELKIAKNLTQDLLGSRLLPIRSMIRTLVHRYLIDFYQSTGYSQIKDVIGREQTRASKSPICAYRLIRRSWLLLKNLITHKDFILKFGLLRREIVFFFWRNGWPHFRDHLKSRQTFLTLQDVYNLEVEKLAQGELLDVKTNCTLSSTSCYEIATVALKAEQFTLALEWLELAKERAQVDKRTSFAFIEFSIWTATDEHNLAFGDKNEDLGPTMYNRRVRYIPGDSKRAQKVRNIQYNKFKGKREKSYGKFNYWGLCSGENFQTEEEKSFLFCWLEFKLHPGLTIGPLKMEFLARNPDIVQAYEILQDKQLETIISDARKIVGGLGSIKKDKGQASPHSKRLSQAEVIAWTDDASGNVLSDKIRQLSGLRNISPEFQVESFLFGGHYLPRSHQTLLKNGDISLDTIAHFIFHVNSVDSGGYTAFPSLGVAAKPDKGSVVFWYSQYADGRTDSSTNYGSCPVLVGQKWVATKWISLKDRFLEQKCGLNPNERLQFPVNNKYLGIPKVTKMDEDILPSPKFPHADETLLAKYSFVSPSGLRALVQFEWSLYPRIKYMYHKYRNQTTGTFREEYERQNKDVSKYLEEFEKFTGRILGNLDSISNADNKTVEKVAMSPLAAYKSTTRFMHYIQNWFRRKPSPKNKLMIRISSYLAKVYNITDGPLQSDLQAAMFAIWYIQYVHNLDFKDMTDGIVTGIETGVTLNARDCLNIADHCHYYSACPDLDWVKHAFYLVNNNSDDSVKYEEAYDALATSQLDVSNFYR</sequence>
<dbReference type="Proteomes" id="UP000708208">
    <property type="component" value="Unassembled WGS sequence"/>
</dbReference>
<proteinExistence type="predicted"/>
<dbReference type="InterPro" id="IPR013547">
    <property type="entry name" value="P4H_N"/>
</dbReference>
<evidence type="ECO:0000259" key="7">
    <source>
        <dbReference type="SMART" id="SM00702"/>
    </source>
</evidence>
<dbReference type="InterPro" id="IPR045054">
    <property type="entry name" value="P4HA-like"/>
</dbReference>
<reference evidence="8" key="1">
    <citation type="submission" date="2021-06" db="EMBL/GenBank/DDBJ databases">
        <authorList>
            <person name="Hodson N. C."/>
            <person name="Mongue J. A."/>
            <person name="Jaron S. K."/>
        </authorList>
    </citation>
    <scope>NUCLEOTIDE SEQUENCE</scope>
</reference>
<keyword evidence="9" id="KW-1185">Reference proteome</keyword>
<evidence type="ECO:0000256" key="3">
    <source>
        <dbReference type="ARBA" id="ARBA00022896"/>
    </source>
</evidence>
<evidence type="ECO:0000256" key="2">
    <source>
        <dbReference type="ARBA" id="ARBA00022723"/>
    </source>
</evidence>
<keyword evidence="2" id="KW-0479">Metal-binding</keyword>
<dbReference type="EMBL" id="CAJVCH010021868">
    <property type="protein sequence ID" value="CAG7692032.1"/>
    <property type="molecule type" value="Genomic_DNA"/>
</dbReference>
<dbReference type="InterPro" id="IPR006620">
    <property type="entry name" value="Pro_4_hyd_alph"/>
</dbReference>
<evidence type="ECO:0000256" key="5">
    <source>
        <dbReference type="ARBA" id="ARBA00023002"/>
    </source>
</evidence>
<dbReference type="GO" id="GO:0005783">
    <property type="term" value="C:endoplasmic reticulum"/>
    <property type="evidence" value="ECO:0007669"/>
    <property type="project" value="InterPro"/>
</dbReference>
<dbReference type="GO" id="GO:0005506">
    <property type="term" value="F:iron ion binding"/>
    <property type="evidence" value="ECO:0007669"/>
    <property type="project" value="InterPro"/>
</dbReference>
<accession>A0A8J2J4K5</accession>
<keyword evidence="3" id="KW-0847">Vitamin C</keyword>
<name>A0A8J2J4K5_9HEXA</name>
<keyword evidence="4" id="KW-0223">Dioxygenase</keyword>
<dbReference type="OrthoDB" id="420380at2759"/>
<gene>
    <name evidence="8" type="ORF">AFUS01_LOCUS3614</name>
</gene>
<comment type="caution">
    <text evidence="8">The sequence shown here is derived from an EMBL/GenBank/DDBJ whole genome shotgun (WGS) entry which is preliminary data.</text>
</comment>
<dbReference type="GO" id="GO:0004656">
    <property type="term" value="F:procollagen-proline 4-dioxygenase activity"/>
    <property type="evidence" value="ECO:0007669"/>
    <property type="project" value="InterPro"/>
</dbReference>
<dbReference type="PANTHER" id="PTHR10869">
    <property type="entry name" value="PROLYL 4-HYDROXYLASE ALPHA SUBUNIT"/>
    <property type="match status" value="1"/>
</dbReference>